<feature type="compositionally biased region" description="Low complexity" evidence="1">
    <location>
        <begin position="105"/>
        <end position="120"/>
    </location>
</feature>
<evidence type="ECO:0000256" key="1">
    <source>
        <dbReference type="SAM" id="MobiDB-lite"/>
    </source>
</evidence>
<feature type="compositionally biased region" description="Basic and acidic residues" evidence="1">
    <location>
        <begin position="89"/>
        <end position="98"/>
    </location>
</feature>
<feature type="region of interest" description="Disordered" evidence="1">
    <location>
        <begin position="1"/>
        <end position="254"/>
    </location>
</feature>
<feature type="compositionally biased region" description="Basic residues" evidence="1">
    <location>
        <begin position="204"/>
        <end position="254"/>
    </location>
</feature>
<reference evidence="2" key="1">
    <citation type="submission" date="2020-02" db="EMBL/GenBank/DDBJ databases">
        <authorList>
            <person name="Meier V. D."/>
        </authorList>
    </citation>
    <scope>NUCLEOTIDE SEQUENCE</scope>
    <source>
        <strain evidence="2">AVDCRST_MAG16</strain>
    </source>
</reference>
<gene>
    <name evidence="2" type="ORF">AVDCRST_MAG16-2405</name>
</gene>
<proteinExistence type="predicted"/>
<organism evidence="2">
    <name type="scientific">uncultured Frankineae bacterium</name>
    <dbReference type="NCBI Taxonomy" id="437475"/>
    <lineage>
        <taxon>Bacteria</taxon>
        <taxon>Bacillati</taxon>
        <taxon>Actinomycetota</taxon>
        <taxon>Actinomycetes</taxon>
        <taxon>Frankiales</taxon>
        <taxon>environmental samples</taxon>
    </lineage>
</organism>
<feature type="compositionally biased region" description="Basic residues" evidence="1">
    <location>
        <begin position="127"/>
        <end position="146"/>
    </location>
</feature>
<feature type="non-terminal residue" evidence="2">
    <location>
        <position position="317"/>
    </location>
</feature>
<dbReference type="AlphaFoldDB" id="A0A6J4M837"/>
<feature type="region of interest" description="Disordered" evidence="1">
    <location>
        <begin position="295"/>
        <end position="317"/>
    </location>
</feature>
<accession>A0A6J4M837</accession>
<dbReference type="EC" id="1.6.3.5" evidence="2"/>
<feature type="compositionally biased region" description="Low complexity" evidence="1">
    <location>
        <begin position="30"/>
        <end position="45"/>
    </location>
</feature>
<keyword evidence="2" id="KW-0560">Oxidoreductase</keyword>
<feature type="compositionally biased region" description="Low complexity" evidence="1">
    <location>
        <begin position="147"/>
        <end position="160"/>
    </location>
</feature>
<sequence>DRGGRGRRHRRGGLRAGTGRGRCRRRGARPRAGPGRSPRDAGAGRASRRPRGVLPDRPRRALHRRRGRLGRARAGPPVDRHLPRRHRGRPGDDQERTGALRGGRRTALARGRPAGRPARGALDRCGGRRSRPHRRRPGVRRRRPGHARSPGRAAARPVPHGGAGRRGRSRVGTGPGRGGGLAGPGLGRRLRRLLRGRQPGPRLDRRRRPTSWRRGRGARRALHLAVRRRPPGRPAGRHSRARRRHAGRARHRRGAGLDVRAALVVRATGRGARGALPLGTCARRAVRGRLGLAQGRDRLPVGPGAGRAGGLRPQRLL</sequence>
<dbReference type="GO" id="GO:0016491">
    <property type="term" value="F:oxidoreductase activity"/>
    <property type="evidence" value="ECO:0007669"/>
    <property type="project" value="UniProtKB-KW"/>
</dbReference>
<feature type="compositionally biased region" description="Gly residues" evidence="1">
    <location>
        <begin position="173"/>
        <end position="186"/>
    </location>
</feature>
<feature type="compositionally biased region" description="Basic residues" evidence="1">
    <location>
        <begin position="60"/>
        <end position="71"/>
    </location>
</feature>
<feature type="compositionally biased region" description="Basic residues" evidence="1">
    <location>
        <begin position="1"/>
        <end position="13"/>
    </location>
</feature>
<dbReference type="EMBL" id="CADCUE010000223">
    <property type="protein sequence ID" value="CAA9351391.1"/>
    <property type="molecule type" value="Genomic_DNA"/>
</dbReference>
<evidence type="ECO:0000313" key="2">
    <source>
        <dbReference type="EMBL" id="CAA9351391.1"/>
    </source>
</evidence>
<protein>
    <submittedName>
        <fullName evidence="2">Renalase, oxidases 1,2-dihydro- and 1,6-dihydro-beta-NAD(P)H isomers back to NAD(P)</fullName>
        <ecNumber evidence="2">1.6.3.5</ecNumber>
    </submittedName>
</protein>
<name>A0A6J4M837_9ACTN</name>
<feature type="non-terminal residue" evidence="2">
    <location>
        <position position="1"/>
    </location>
</feature>